<evidence type="ECO:0000259" key="1">
    <source>
        <dbReference type="Pfam" id="PF07484"/>
    </source>
</evidence>
<keyword evidence="3" id="KW-1185">Reference proteome</keyword>
<dbReference type="EMBL" id="CP042305">
    <property type="protein sequence ID" value="QDZ15315.1"/>
    <property type="molecule type" value="Genomic_DNA"/>
</dbReference>
<dbReference type="InterPro" id="IPR011083">
    <property type="entry name" value="Phage_tail_collar_dom"/>
</dbReference>
<accession>A0A5B8M6B8</accession>
<dbReference type="InterPro" id="IPR037053">
    <property type="entry name" value="Phage_tail_collar_dom_sf"/>
</dbReference>
<dbReference type="Proteomes" id="UP000320216">
    <property type="component" value="Chromosome"/>
</dbReference>
<proteinExistence type="predicted"/>
<evidence type="ECO:0000313" key="3">
    <source>
        <dbReference type="Proteomes" id="UP000320216"/>
    </source>
</evidence>
<gene>
    <name evidence="2" type="ORF">FPZ11_11570</name>
</gene>
<dbReference type="RefSeq" id="WP_146321073.1">
    <property type="nucleotide sequence ID" value="NZ_CP042305.1"/>
</dbReference>
<dbReference type="AlphaFoldDB" id="A0A5B8M6B8"/>
<evidence type="ECO:0000313" key="2">
    <source>
        <dbReference type="EMBL" id="QDZ15315.1"/>
    </source>
</evidence>
<dbReference type="OrthoDB" id="9810174at2"/>
<protein>
    <submittedName>
        <fullName evidence="2">Phage tail protein</fullName>
    </submittedName>
</protein>
<sequence length="168" mass="17100">MSEAYLGEIRVVSFTFAPKGWAFCNGQLLAINQNQALFSLLGTTYGGDGRANFALPDLRARMPIAYGGTGAGANLGAVGGEAAHTLTVTELPAHTHVPSAGPSANQTSPAGGFWGTTSAAAYAATTPNSAMSPTAVSQVGGSQAHENQSPYLGLNFVIALQGIFPSRT</sequence>
<reference evidence="2 3" key="1">
    <citation type="submission" date="2019-07" db="EMBL/GenBank/DDBJ databases">
        <title>Full genome sequence of Humibacter sp. WJ7-1.</title>
        <authorList>
            <person name="Im W.-T."/>
        </authorList>
    </citation>
    <scope>NUCLEOTIDE SEQUENCE [LARGE SCALE GENOMIC DNA]</scope>
    <source>
        <strain evidence="2 3">WJ7-1</strain>
    </source>
</reference>
<dbReference type="SUPFAM" id="SSF88874">
    <property type="entry name" value="Receptor-binding domain of short tail fibre protein gp12"/>
    <property type="match status" value="1"/>
</dbReference>
<dbReference type="Gene3D" id="3.90.1340.10">
    <property type="entry name" value="Phage tail collar domain"/>
    <property type="match status" value="1"/>
</dbReference>
<organism evidence="2 3">
    <name type="scientific">Humibacter ginsenosidimutans</name>
    <dbReference type="NCBI Taxonomy" id="2599293"/>
    <lineage>
        <taxon>Bacteria</taxon>
        <taxon>Bacillati</taxon>
        <taxon>Actinomycetota</taxon>
        <taxon>Actinomycetes</taxon>
        <taxon>Micrococcales</taxon>
        <taxon>Microbacteriaceae</taxon>
        <taxon>Humibacter</taxon>
    </lineage>
</organism>
<name>A0A5B8M6B8_9MICO</name>
<dbReference type="Pfam" id="PF07484">
    <property type="entry name" value="Collar"/>
    <property type="match status" value="1"/>
</dbReference>
<feature type="domain" description="Phage tail collar" evidence="1">
    <location>
        <begin position="7"/>
        <end position="63"/>
    </location>
</feature>
<dbReference type="KEGG" id="huw:FPZ11_11570"/>